<dbReference type="GO" id="GO:0050661">
    <property type="term" value="F:NADP binding"/>
    <property type="evidence" value="ECO:0007669"/>
    <property type="project" value="UniProtKB-UniRule"/>
</dbReference>
<dbReference type="RefSeq" id="WP_014258327.1">
    <property type="nucleotide sequence ID" value="NC_016629.1"/>
</dbReference>
<dbReference type="EMBL" id="CP003221">
    <property type="protein sequence ID" value="EGJ48451.1"/>
    <property type="molecule type" value="Genomic_DNA"/>
</dbReference>
<dbReference type="SUPFAM" id="SSF55347">
    <property type="entry name" value="Glyceraldehyde-3-phosphate dehydrogenase-like, C-terminal domain"/>
    <property type="match status" value="1"/>
</dbReference>
<dbReference type="Gene3D" id="3.40.50.720">
    <property type="entry name" value="NAD(P)-binding Rossmann-like Domain"/>
    <property type="match status" value="1"/>
</dbReference>
<feature type="binding site" evidence="6">
    <location>
        <position position="207"/>
    </location>
    <ligand>
        <name>substrate</name>
    </ligand>
</feature>
<dbReference type="Proteomes" id="UP000007844">
    <property type="component" value="Chromosome"/>
</dbReference>
<dbReference type="InterPro" id="IPR022675">
    <property type="entry name" value="G6P_DH_C"/>
</dbReference>
<keyword evidence="10" id="KW-1185">Reference proteome</keyword>
<dbReference type="SUPFAM" id="SSF51735">
    <property type="entry name" value="NAD(P)-binding Rossmann-fold domains"/>
    <property type="match status" value="1"/>
</dbReference>
<dbReference type="NCBIfam" id="TIGR00871">
    <property type="entry name" value="zwf"/>
    <property type="match status" value="1"/>
</dbReference>
<dbReference type="Gene3D" id="3.30.360.10">
    <property type="entry name" value="Dihydrodipicolinate Reductase, domain 2"/>
    <property type="match status" value="1"/>
</dbReference>
<feature type="binding site" evidence="6">
    <location>
        <position position="260"/>
    </location>
    <ligand>
        <name>substrate</name>
    </ligand>
</feature>
<dbReference type="InterPro" id="IPR022674">
    <property type="entry name" value="G6P_DH_NAD-bd"/>
</dbReference>
<evidence type="ECO:0000256" key="1">
    <source>
        <dbReference type="ARBA" id="ARBA00004937"/>
    </source>
</evidence>
<evidence type="ECO:0000256" key="2">
    <source>
        <dbReference type="ARBA" id="ARBA00022526"/>
    </source>
</evidence>
<comment type="pathway">
    <text evidence="1 6">Carbohydrate degradation; pentose phosphate pathway; D-ribulose 5-phosphate from D-glucose 6-phosphate (oxidative stage): step 1/3.</text>
</comment>
<comment type="catalytic activity">
    <reaction evidence="6">
        <text>D-glucose 6-phosphate + NADP(+) = 6-phospho-D-glucono-1,5-lactone + NADPH + H(+)</text>
        <dbReference type="Rhea" id="RHEA:15841"/>
        <dbReference type="ChEBI" id="CHEBI:15378"/>
        <dbReference type="ChEBI" id="CHEBI:57783"/>
        <dbReference type="ChEBI" id="CHEBI:57955"/>
        <dbReference type="ChEBI" id="CHEBI:58349"/>
        <dbReference type="ChEBI" id="CHEBI:61548"/>
        <dbReference type="EC" id="1.1.1.49"/>
    </reaction>
</comment>
<feature type="domain" description="Glucose-6-phosphate dehydrogenase NAD-binding" evidence="7">
    <location>
        <begin position="31"/>
        <end position="212"/>
    </location>
</feature>
<dbReference type="PRINTS" id="PR00079">
    <property type="entry name" value="G6PDHDRGNASE"/>
</dbReference>
<dbReference type="InterPro" id="IPR036291">
    <property type="entry name" value="NAD(P)-bd_dom_sf"/>
</dbReference>
<gene>
    <name evidence="6" type="primary">zwf</name>
    <name evidence="9" type="ORF">Desaf_0089</name>
</gene>
<feature type="binding site" evidence="6">
    <location>
        <position position="203"/>
    </location>
    <ligand>
        <name>substrate</name>
    </ligand>
</feature>
<name>F3YTS0_DESAF</name>
<feature type="binding site" evidence="6">
    <location>
        <position position="173"/>
    </location>
    <ligand>
        <name>NADP(+)</name>
        <dbReference type="ChEBI" id="CHEBI:58349"/>
    </ligand>
</feature>
<dbReference type="eggNOG" id="COG0364">
    <property type="taxonomic scope" value="Bacteria"/>
</dbReference>
<evidence type="ECO:0000256" key="6">
    <source>
        <dbReference type="HAMAP-Rule" id="MF_00966"/>
    </source>
</evidence>
<evidence type="ECO:0000313" key="10">
    <source>
        <dbReference type="Proteomes" id="UP000007844"/>
    </source>
</evidence>
<accession>F3YTS0</accession>
<comment type="similarity">
    <text evidence="6">Belongs to the glucose-6-phosphate dehydrogenase family.</text>
</comment>
<organism evidence="9 10">
    <name type="scientific">Desulfocurvibacter africanus subsp. africanus str. Walvis Bay</name>
    <dbReference type="NCBI Taxonomy" id="690850"/>
    <lineage>
        <taxon>Bacteria</taxon>
        <taxon>Pseudomonadati</taxon>
        <taxon>Thermodesulfobacteriota</taxon>
        <taxon>Desulfovibrionia</taxon>
        <taxon>Desulfovibrionales</taxon>
        <taxon>Desulfovibrionaceae</taxon>
        <taxon>Desulfocurvibacter</taxon>
    </lineage>
</organism>
<dbReference type="PANTHER" id="PTHR23429">
    <property type="entry name" value="GLUCOSE-6-PHOSPHATE 1-DEHYDROGENASE G6PD"/>
    <property type="match status" value="1"/>
</dbReference>
<protein>
    <recommendedName>
        <fullName evidence="6">Glucose-6-phosphate 1-dehydrogenase</fullName>
        <shortName evidence="6">G6PD</shortName>
        <ecNumber evidence="6">1.1.1.49</ecNumber>
    </recommendedName>
</protein>
<dbReference type="GO" id="GO:0009051">
    <property type="term" value="P:pentose-phosphate shunt, oxidative branch"/>
    <property type="evidence" value="ECO:0007669"/>
    <property type="project" value="TreeGrafter"/>
</dbReference>
<dbReference type="PANTHER" id="PTHR23429:SF0">
    <property type="entry name" value="GLUCOSE-6-PHOSPHATE 1-DEHYDROGENASE"/>
    <property type="match status" value="1"/>
</dbReference>
<keyword evidence="2 6" id="KW-0313">Glucose metabolism</keyword>
<dbReference type="Pfam" id="PF00479">
    <property type="entry name" value="G6PD_N"/>
    <property type="match status" value="1"/>
</dbReference>
<evidence type="ECO:0000256" key="3">
    <source>
        <dbReference type="ARBA" id="ARBA00022857"/>
    </source>
</evidence>
<keyword evidence="3 6" id="KW-0521">NADP</keyword>
<evidence type="ECO:0000313" key="9">
    <source>
        <dbReference type="EMBL" id="EGJ48451.1"/>
    </source>
</evidence>
<dbReference type="PIRSF" id="PIRSF000110">
    <property type="entry name" value="G6PD"/>
    <property type="match status" value="1"/>
</dbReference>
<keyword evidence="4 6" id="KW-0560">Oxidoreductase</keyword>
<feature type="binding site" evidence="6">
    <location>
        <position position="370"/>
    </location>
    <ligand>
        <name>substrate</name>
    </ligand>
</feature>
<dbReference type="KEGG" id="daf:Desaf_0089"/>
<evidence type="ECO:0000259" key="7">
    <source>
        <dbReference type="Pfam" id="PF00479"/>
    </source>
</evidence>
<dbReference type="GO" id="GO:0005829">
    <property type="term" value="C:cytosol"/>
    <property type="evidence" value="ECO:0007669"/>
    <property type="project" value="TreeGrafter"/>
</dbReference>
<dbReference type="Pfam" id="PF02781">
    <property type="entry name" value="G6PD_C"/>
    <property type="match status" value="1"/>
</dbReference>
<feature type="binding site" evidence="6">
    <location>
        <position position="68"/>
    </location>
    <ligand>
        <name>NADP(+)</name>
        <dbReference type="ChEBI" id="CHEBI:58349"/>
    </ligand>
</feature>
<reference evidence="9 10" key="1">
    <citation type="journal article" date="2011" name="J. Bacteriol.">
        <title>Genome sequence of the mercury-methylating and pleomorphic Desulfovibrio africanus Strain Walvis Bay.</title>
        <authorList>
            <person name="Brown S.D."/>
            <person name="Wall J.D."/>
            <person name="Kucken A.M."/>
            <person name="Gilmour C.C."/>
            <person name="Podar M."/>
            <person name="Brandt C.C."/>
            <person name="Teshima H."/>
            <person name="Detter J.C."/>
            <person name="Han C.S."/>
            <person name="Land M.L."/>
            <person name="Lucas S."/>
            <person name="Han J."/>
            <person name="Pennacchio L."/>
            <person name="Nolan M."/>
            <person name="Pitluck S."/>
            <person name="Woyke T."/>
            <person name="Goodwin L."/>
            <person name="Palumbo A.V."/>
            <person name="Elias D.A."/>
        </authorList>
    </citation>
    <scope>NUCLEOTIDE SEQUENCE [LARGE SCALE GENOMIC DNA]</scope>
    <source>
        <strain evidence="9 10">Walvis Bay</strain>
    </source>
</reference>
<dbReference type="InterPro" id="IPR001282">
    <property type="entry name" value="G6P_DH"/>
</dbReference>
<feature type="active site" description="Proton acceptor" evidence="6">
    <location>
        <position position="265"/>
    </location>
</feature>
<comment type="caution">
    <text evidence="6">Lacks conserved residue(s) required for the propagation of feature annotation.</text>
</comment>
<evidence type="ECO:0000256" key="4">
    <source>
        <dbReference type="ARBA" id="ARBA00023002"/>
    </source>
</evidence>
<dbReference type="UniPathway" id="UPA00115">
    <property type="reaction ID" value="UER00408"/>
</dbReference>
<dbReference type="STRING" id="690850.Desaf_0089"/>
<dbReference type="GO" id="GO:0004345">
    <property type="term" value="F:glucose-6-phosphate dehydrogenase activity"/>
    <property type="evidence" value="ECO:0007669"/>
    <property type="project" value="UniProtKB-UniRule"/>
</dbReference>
<dbReference type="EC" id="1.1.1.49" evidence="6"/>
<dbReference type="AlphaFoldDB" id="F3YTS0"/>
<comment type="function">
    <text evidence="6">Catalyzes the oxidation of glucose 6-phosphate to 6-phosphogluconolactone.</text>
</comment>
<evidence type="ECO:0000256" key="5">
    <source>
        <dbReference type="ARBA" id="ARBA00023277"/>
    </source>
</evidence>
<feature type="binding site" evidence="6">
    <location>
        <position position="241"/>
    </location>
    <ligand>
        <name>substrate</name>
    </ligand>
</feature>
<dbReference type="HOGENOM" id="CLU_013524_5_0_7"/>
<feature type="binding site" evidence="6">
    <location>
        <position position="365"/>
    </location>
    <ligand>
        <name>substrate</name>
    </ligand>
</feature>
<dbReference type="GO" id="GO:0006006">
    <property type="term" value="P:glucose metabolic process"/>
    <property type="evidence" value="ECO:0007669"/>
    <property type="project" value="UniProtKB-KW"/>
</dbReference>
<sequence>MADAHVNLTTNDAGGTPTCDSRLNLPPCAIVIFGASGDLTARKLFPALFSLHRSGHFPESFVILGCSRSELDDDQFRARMREAVERSGDFERQAWETMAPRLYYQQVSYEDAAGYAALAARLDDIDRVQGTRGNRLFYLAVPPTLYETIAACLGETGLAVEHGESFSRIVVEKPFGHDLRSAQALDAILHRSFGEPQVFRIDHYLAKETVQNILMFRFANAIFEPVWNRNHIDYISVIAAENLGVEHRAGYYDKAGVLRDMFQNHMMQLLALAAMDAPTCFHADRVRDEKVRLYRGLKPFEVADEFKDLVLGQYGPGMIDGKHVVAYRDEKGVDPRSLTPTFAMIRAFVDNWRWKGVPFFLTSGKRLARKASRIVVQFKDVPHSMLHEVAQERLEANQLVFGIYPDEVIHMSFMAKLPAPRLCLRPVVMHYGFDDAEPGPRLEAYEKVLLDCILGDHMLFWRQDGVEQTWGFLTPILEMCETCGELERHLHSYPAGSWGPERAVALHPGFARDVSMKTSEGEA</sequence>
<feature type="domain" description="Glucose-6-phosphate dehydrogenase C-terminal" evidence="8">
    <location>
        <begin position="214"/>
        <end position="506"/>
    </location>
</feature>
<evidence type="ECO:0000259" key="8">
    <source>
        <dbReference type="Pfam" id="PF02781"/>
    </source>
</evidence>
<dbReference type="HAMAP" id="MF_00966">
    <property type="entry name" value="G6PD"/>
    <property type="match status" value="1"/>
</dbReference>
<keyword evidence="5 6" id="KW-0119">Carbohydrate metabolism</keyword>
<proteinExistence type="inferred from homology"/>